<dbReference type="OrthoDB" id="2270427at2"/>
<name>A0A2N8TYI5_9ACTN</name>
<organism evidence="4 5">
    <name type="scientific">Streptomyces cahuitamycinicus</name>
    <dbReference type="NCBI Taxonomy" id="2070367"/>
    <lineage>
        <taxon>Bacteria</taxon>
        <taxon>Bacillati</taxon>
        <taxon>Actinomycetota</taxon>
        <taxon>Actinomycetes</taxon>
        <taxon>Kitasatosporales</taxon>
        <taxon>Streptomycetaceae</taxon>
        <taxon>Streptomyces</taxon>
    </lineage>
</organism>
<evidence type="ECO:0000259" key="1">
    <source>
        <dbReference type="Pfam" id="PF07848"/>
    </source>
</evidence>
<evidence type="ECO:0000259" key="3">
    <source>
        <dbReference type="Pfam" id="PF20803"/>
    </source>
</evidence>
<dbReference type="Gene3D" id="3.30.70.2650">
    <property type="match status" value="1"/>
</dbReference>
<dbReference type="InterPro" id="IPR012906">
    <property type="entry name" value="PaaX-like_N"/>
</dbReference>
<evidence type="ECO:0000259" key="2">
    <source>
        <dbReference type="Pfam" id="PF08223"/>
    </source>
</evidence>
<dbReference type="GO" id="GO:0006351">
    <property type="term" value="P:DNA-templated transcription"/>
    <property type="evidence" value="ECO:0007669"/>
    <property type="project" value="InterPro"/>
</dbReference>
<dbReference type="Proteomes" id="UP000235943">
    <property type="component" value="Unassembled WGS sequence"/>
</dbReference>
<dbReference type="Gene3D" id="1.20.58.1460">
    <property type="match status" value="1"/>
</dbReference>
<accession>A0A2N8TYI5</accession>
<evidence type="ECO:0000313" key="4">
    <source>
        <dbReference type="EMBL" id="PNG24054.1"/>
    </source>
</evidence>
<dbReference type="EMBL" id="POUC01000002">
    <property type="protein sequence ID" value="PNG24054.1"/>
    <property type="molecule type" value="Genomic_DNA"/>
</dbReference>
<dbReference type="InterPro" id="IPR013225">
    <property type="entry name" value="PaaX_C"/>
</dbReference>
<feature type="domain" description="Transcriptional repressor PaaX-like C-terminal" evidence="2">
    <location>
        <begin position="217"/>
        <end position="305"/>
    </location>
</feature>
<feature type="domain" description="Transcriptional repressor PaaX-like central Cas2-like" evidence="3">
    <location>
        <begin position="132"/>
        <end position="207"/>
    </location>
</feature>
<protein>
    <submittedName>
        <fullName evidence="4">PaaX family transcriptional regulator</fullName>
    </submittedName>
</protein>
<dbReference type="InterPro" id="IPR011965">
    <property type="entry name" value="PaaX_trns_reg"/>
</dbReference>
<dbReference type="InterPro" id="IPR048846">
    <property type="entry name" value="PaaX-like_central"/>
</dbReference>
<proteinExistence type="predicted"/>
<feature type="domain" description="Transcriptional repressor PaaX-like N-terminal" evidence="1">
    <location>
        <begin position="46"/>
        <end position="112"/>
    </location>
</feature>
<gene>
    <name evidence="4" type="ORF">C1J00_00685</name>
</gene>
<dbReference type="Pfam" id="PF07848">
    <property type="entry name" value="PaaX"/>
    <property type="match status" value="1"/>
</dbReference>
<dbReference type="Gene3D" id="1.10.10.10">
    <property type="entry name" value="Winged helix-like DNA-binding domain superfamily/Winged helix DNA-binding domain"/>
    <property type="match status" value="1"/>
</dbReference>
<evidence type="ECO:0000313" key="5">
    <source>
        <dbReference type="Proteomes" id="UP000235943"/>
    </source>
</evidence>
<dbReference type="Pfam" id="PF20803">
    <property type="entry name" value="PaaX_M"/>
    <property type="match status" value="1"/>
</dbReference>
<comment type="caution">
    <text evidence="4">The sequence shown here is derived from an EMBL/GenBank/DDBJ whole genome shotgun (WGS) entry which is preliminary data.</text>
</comment>
<reference evidence="4 5" key="1">
    <citation type="submission" date="2018-01" db="EMBL/GenBank/DDBJ databases">
        <title>Draft genome sequence of Streptomyces sp. 13K301.</title>
        <authorList>
            <person name="Sahin N."/>
            <person name="Saygin H."/>
            <person name="Ay H."/>
        </authorList>
    </citation>
    <scope>NUCLEOTIDE SEQUENCE [LARGE SCALE GENOMIC DNA]</scope>
    <source>
        <strain evidence="4 5">13K301</strain>
    </source>
</reference>
<keyword evidence="5" id="KW-1185">Reference proteome</keyword>
<dbReference type="AlphaFoldDB" id="A0A2N8TYI5"/>
<dbReference type="Pfam" id="PF08223">
    <property type="entry name" value="PaaX_C"/>
    <property type="match status" value="1"/>
</dbReference>
<dbReference type="InterPro" id="IPR036388">
    <property type="entry name" value="WH-like_DNA-bd_sf"/>
</dbReference>
<dbReference type="PANTHER" id="PTHR30319:SF1">
    <property type="entry name" value="TRANSCRIPTIONAL REPRESSOR PAAX"/>
    <property type="match status" value="1"/>
</dbReference>
<dbReference type="PIRSF" id="PIRSF020623">
    <property type="entry name" value="PaaX"/>
    <property type="match status" value="1"/>
</dbReference>
<sequence>MVPTVPSASEPTLPNLSHLEEIFSDEGDGAAGPVQSPGWQSSVSPQGLAVTLIADYTFPVRAWLPSAAIVALLGEFQVTAGAARTTISRLMRRGVLESSRQGRYSSYRLTSQATVDLWSGASSIATFTTQPDSWDGQWTLIAFSVPEQESTRRRALRTALRWRGFAPLYDALWVSPHPLTPKGRIEVADLARGAVTVFRARQEDLDTEVDRNPVQAWDLPGIAEHYQAFISRWSGLLPHISADDVTGADAVRARTEVMHAYRHFPILDPLLPIGLLPPGWPRSRAREVCVAVYDGLLQPAQDHVRAVVTRCAEGPHLDIRAHTIAGMSAGIGHG</sequence>
<dbReference type="PANTHER" id="PTHR30319">
    <property type="entry name" value="PHENYLACETIC ACID REGULATOR-RELATED TRANSCRIPTIONAL REPRESSOR"/>
    <property type="match status" value="1"/>
</dbReference>